<reference evidence="9 10" key="1">
    <citation type="submission" date="2016-04" db="EMBL/GenBank/DDBJ databases">
        <title>A degradative enzymes factory behind the ericoid mycorrhizal symbiosis.</title>
        <authorList>
            <consortium name="DOE Joint Genome Institute"/>
            <person name="Martino E."/>
            <person name="Morin E."/>
            <person name="Grelet G."/>
            <person name="Kuo A."/>
            <person name="Kohler A."/>
            <person name="Daghino S."/>
            <person name="Barry K."/>
            <person name="Choi C."/>
            <person name="Cichocki N."/>
            <person name="Clum A."/>
            <person name="Copeland A."/>
            <person name="Hainaut M."/>
            <person name="Haridas S."/>
            <person name="Labutti K."/>
            <person name="Lindquist E."/>
            <person name="Lipzen A."/>
            <person name="Khouja H.-R."/>
            <person name="Murat C."/>
            <person name="Ohm R."/>
            <person name="Olson A."/>
            <person name="Spatafora J."/>
            <person name="Veneault-Fourrey C."/>
            <person name="Henrissat B."/>
            <person name="Grigoriev I."/>
            <person name="Martin F."/>
            <person name="Perotto S."/>
        </authorList>
    </citation>
    <scope>NUCLEOTIDE SEQUENCE [LARGE SCALE GENOMIC DNA]</scope>
    <source>
        <strain evidence="9 10">E</strain>
    </source>
</reference>
<feature type="region of interest" description="Disordered" evidence="6">
    <location>
        <begin position="82"/>
        <end position="109"/>
    </location>
</feature>
<feature type="compositionally biased region" description="Polar residues" evidence="6">
    <location>
        <begin position="88"/>
        <end position="109"/>
    </location>
</feature>
<organism evidence="9 10">
    <name type="scientific">Hyaloscypha bicolor E</name>
    <dbReference type="NCBI Taxonomy" id="1095630"/>
    <lineage>
        <taxon>Eukaryota</taxon>
        <taxon>Fungi</taxon>
        <taxon>Dikarya</taxon>
        <taxon>Ascomycota</taxon>
        <taxon>Pezizomycotina</taxon>
        <taxon>Leotiomycetes</taxon>
        <taxon>Helotiales</taxon>
        <taxon>Hyaloscyphaceae</taxon>
        <taxon>Hyaloscypha</taxon>
        <taxon>Hyaloscypha bicolor</taxon>
    </lineage>
</organism>
<dbReference type="GO" id="GO:0006865">
    <property type="term" value="P:amino acid transport"/>
    <property type="evidence" value="ECO:0007669"/>
    <property type="project" value="InterPro"/>
</dbReference>
<keyword evidence="3 7" id="KW-0812">Transmembrane</keyword>
<dbReference type="EMBL" id="KZ613846">
    <property type="protein sequence ID" value="PMD57526.1"/>
    <property type="molecule type" value="Genomic_DNA"/>
</dbReference>
<dbReference type="Proteomes" id="UP000235371">
    <property type="component" value="Unassembled WGS sequence"/>
</dbReference>
<dbReference type="PROSITE" id="PS00218">
    <property type="entry name" value="AMINO_ACID_PERMEASE_1"/>
    <property type="match status" value="1"/>
</dbReference>
<protein>
    <recommendedName>
        <fullName evidence="8">Amino acid permease/ SLC12A domain-containing protein</fullName>
    </recommendedName>
</protein>
<feature type="transmembrane region" description="Helical" evidence="7">
    <location>
        <begin position="483"/>
        <end position="503"/>
    </location>
</feature>
<accession>A0A2J6T3D7</accession>
<dbReference type="Pfam" id="PF00324">
    <property type="entry name" value="AA_permease"/>
    <property type="match status" value="1"/>
</dbReference>
<gene>
    <name evidence="9" type="ORF">K444DRAFT_691587</name>
</gene>
<dbReference type="RefSeq" id="XP_024734430.1">
    <property type="nucleotide sequence ID" value="XM_024887798.1"/>
</dbReference>
<evidence type="ECO:0000256" key="1">
    <source>
        <dbReference type="ARBA" id="ARBA00004141"/>
    </source>
</evidence>
<sequence length="813" mass="89824">MNKPEEQILDGFQTLIGTSNLGSLDTRSQQCQDRRVNRFSGRGKWYQPGVESQARIRISGRRLELFVRSFLAHFVMDQPVRGHERGLSPNTLGGRTHSASDNPDSHQTSNDLAGHVTMRQPVGGPHRLVNGTIGMGLFDNSGEILNIAGPVGGLIAYIIVGIAVICIMEGVAEMIGHWPIANAMVEFVKAFVDKDLAIVVGLAYWYPSPPPTYLQTLTKLANLARYWDWSVVLQDLMFILGVPILLLVVNCLGVFWYGNVEAVMGLLKITLVIGSFLAICFDSANITLMIDTHAPTPNGKIGGAYINDGFKNNPIVASNPAIAVLVSIPIVAYGYIGVEIVAVTALEAKNPQQSLKYPAKLIAWLTATMYFFCALGFYLNVRWTDPLLPSVPHRIAHGSLTIAPSTNTTQTNAIVVIAILNANKPDLPGFLNGCLIMAVLSAANTALYVASRTLFGLTRELDPHNRYWGWVSKLSTTTHTRRVPAAALFASALAFCWVPLLHLTKSYTDQDLQEIMSGIATVAVVIVWGSLCLAFIRYRRWLRRFRDSEQLAHDYREYNHWAVNNDRVPFSTILGWMQPIPAYIGLIFCILTVFFFATTGWWNRGEKHIDIWSTFVGPVTLAIFWLILKAFRYGNNFEWFVTLGSWEDLQDRLDRLSSALVTDAPVGTNFVEAGGTVFEMNHQFTQSPAPQSQNGLLAEPGDFGYVTTRADTGLGFGLGPGNLAYPDRVRTPSPRAIPSRDLIQTMEQNNRGETRRRPVAGAIPQSSHDDIQVLGQDRRPGDRPGRFQSGFQSGSRQTYDHHPLNPGDGSNVI</sequence>
<feature type="transmembrane region" description="Helical" evidence="7">
    <location>
        <begin position="609"/>
        <end position="628"/>
    </location>
</feature>
<dbReference type="GeneID" id="36595874"/>
<feature type="transmembrane region" description="Helical" evidence="7">
    <location>
        <begin position="236"/>
        <end position="257"/>
    </location>
</feature>
<keyword evidence="4 7" id="KW-1133">Transmembrane helix</keyword>
<evidence type="ECO:0000256" key="2">
    <source>
        <dbReference type="ARBA" id="ARBA00022448"/>
    </source>
</evidence>
<evidence type="ECO:0000313" key="9">
    <source>
        <dbReference type="EMBL" id="PMD57526.1"/>
    </source>
</evidence>
<evidence type="ECO:0000256" key="7">
    <source>
        <dbReference type="SAM" id="Phobius"/>
    </source>
</evidence>
<dbReference type="InterPro" id="IPR004840">
    <property type="entry name" value="Amino_acid_permease_CS"/>
</dbReference>
<dbReference type="AlphaFoldDB" id="A0A2J6T3D7"/>
<feature type="domain" description="Amino acid permease/ SLC12A" evidence="8">
    <location>
        <begin position="130"/>
        <end position="545"/>
    </location>
</feature>
<feature type="transmembrane region" description="Helical" evidence="7">
    <location>
        <begin position="580"/>
        <end position="603"/>
    </location>
</feature>
<feature type="transmembrane region" description="Helical" evidence="7">
    <location>
        <begin position="515"/>
        <end position="536"/>
    </location>
</feature>
<feature type="transmembrane region" description="Helical" evidence="7">
    <location>
        <begin position="269"/>
        <end position="290"/>
    </location>
</feature>
<feature type="transmembrane region" description="Helical" evidence="7">
    <location>
        <begin position="321"/>
        <end position="346"/>
    </location>
</feature>
<dbReference type="PANTHER" id="PTHR43495">
    <property type="entry name" value="GABA PERMEASE"/>
    <property type="match status" value="1"/>
</dbReference>
<evidence type="ECO:0000256" key="5">
    <source>
        <dbReference type="ARBA" id="ARBA00023136"/>
    </source>
</evidence>
<feature type="compositionally biased region" description="Basic and acidic residues" evidence="6">
    <location>
        <begin position="767"/>
        <end position="785"/>
    </location>
</feature>
<dbReference type="InterPro" id="IPR004841">
    <property type="entry name" value="AA-permease/SLC12A_dom"/>
</dbReference>
<dbReference type="STRING" id="1095630.A0A2J6T3D7"/>
<feature type="transmembrane region" description="Helical" evidence="7">
    <location>
        <begin position="154"/>
        <end position="175"/>
    </location>
</feature>
<feature type="region of interest" description="Disordered" evidence="6">
    <location>
        <begin position="725"/>
        <end position="813"/>
    </location>
</feature>
<dbReference type="PANTHER" id="PTHR43495:SF5">
    <property type="entry name" value="GAMMA-AMINOBUTYRIC ACID PERMEASE"/>
    <property type="match status" value="1"/>
</dbReference>
<keyword evidence="5 7" id="KW-0472">Membrane</keyword>
<dbReference type="GO" id="GO:0016020">
    <property type="term" value="C:membrane"/>
    <property type="evidence" value="ECO:0007669"/>
    <property type="project" value="UniProtKB-SubCell"/>
</dbReference>
<dbReference type="Gene3D" id="1.20.1740.10">
    <property type="entry name" value="Amino acid/polyamine transporter I"/>
    <property type="match status" value="1"/>
</dbReference>
<dbReference type="GO" id="GO:0055085">
    <property type="term" value="P:transmembrane transport"/>
    <property type="evidence" value="ECO:0007669"/>
    <property type="project" value="InterPro"/>
</dbReference>
<evidence type="ECO:0000259" key="8">
    <source>
        <dbReference type="Pfam" id="PF00324"/>
    </source>
</evidence>
<keyword evidence="2" id="KW-0813">Transport</keyword>
<dbReference type="OrthoDB" id="3900342at2759"/>
<feature type="transmembrane region" description="Helical" evidence="7">
    <location>
        <begin position="430"/>
        <end position="450"/>
    </location>
</feature>
<proteinExistence type="predicted"/>
<name>A0A2J6T3D7_9HELO</name>
<evidence type="ECO:0000313" key="10">
    <source>
        <dbReference type="Proteomes" id="UP000235371"/>
    </source>
</evidence>
<dbReference type="InParanoid" id="A0A2J6T3D7"/>
<evidence type="ECO:0000256" key="6">
    <source>
        <dbReference type="SAM" id="MobiDB-lite"/>
    </source>
</evidence>
<feature type="transmembrane region" description="Helical" evidence="7">
    <location>
        <begin position="358"/>
        <end position="379"/>
    </location>
</feature>
<comment type="subcellular location">
    <subcellularLocation>
        <location evidence="1">Membrane</location>
        <topology evidence="1">Multi-pass membrane protein</topology>
    </subcellularLocation>
</comment>
<evidence type="ECO:0000256" key="4">
    <source>
        <dbReference type="ARBA" id="ARBA00022989"/>
    </source>
</evidence>
<keyword evidence="10" id="KW-1185">Reference proteome</keyword>
<evidence type="ECO:0000256" key="3">
    <source>
        <dbReference type="ARBA" id="ARBA00022692"/>
    </source>
</evidence>